<comment type="similarity">
    <text evidence="1 6">Belongs to the glycosyl hydrolase 43 family.</text>
</comment>
<evidence type="ECO:0000313" key="8">
    <source>
        <dbReference type="EMBL" id="KAJ4389560.1"/>
    </source>
</evidence>
<keyword evidence="4 6" id="KW-0326">Glycosidase</keyword>
<accession>A0A9W8YPQ7</accession>
<protein>
    <submittedName>
        <fullName evidence="8">Uncharacterized protein</fullName>
    </submittedName>
</protein>
<dbReference type="EMBL" id="JAPEVB010000004">
    <property type="protein sequence ID" value="KAJ4389560.1"/>
    <property type="molecule type" value="Genomic_DNA"/>
</dbReference>
<evidence type="ECO:0000256" key="5">
    <source>
        <dbReference type="PIRSR" id="PIRSR606710-2"/>
    </source>
</evidence>
<feature type="signal peptide" evidence="7">
    <location>
        <begin position="1"/>
        <end position="32"/>
    </location>
</feature>
<name>A0A9W8YPQ7_9PEZI</name>
<keyword evidence="7" id="KW-0732">Signal</keyword>
<comment type="caution">
    <text evidence="8">The sequence shown here is derived from an EMBL/GenBank/DDBJ whole genome shotgun (WGS) entry which is preliminary data.</text>
</comment>
<dbReference type="InterPro" id="IPR006710">
    <property type="entry name" value="Glyco_hydro_43"/>
</dbReference>
<sequence>MYDRADSRPFKMGAMSLSVLFLSICLLDFTAGAFLPLTPRTSINHVKAIRNPLFPGFYADPEIRIYEETFWIFPTTSIAFEDQTYFDAFSSPDLVTWTKHANIFTATGWARDNFWAPTSWKGRDGKYYFYFSANGLRSQHDDAGLGVLVADRPEGPYKDALGQRLISTLVNGGNPMDPDILQDTYGTLYFYFGGTTTNVAILDPSMLAFRTLPDNTTFKNITPSSTYVEGVKVFQRQGIYYMMWSENGYGDPTYQVAYGMSRSPLGPFPREAAVLQQRPGLAVATGHNSVVQVPGTDEWWVVYHRRPANETDANSRVIAMDRLFFNEDGTIQQVMIT</sequence>
<dbReference type="PANTHER" id="PTHR43772:SF2">
    <property type="entry name" value="PUTATIVE (AFU_ORTHOLOGUE AFUA_2G04480)-RELATED"/>
    <property type="match status" value="1"/>
</dbReference>
<evidence type="ECO:0000256" key="1">
    <source>
        <dbReference type="ARBA" id="ARBA00009865"/>
    </source>
</evidence>
<evidence type="ECO:0000256" key="3">
    <source>
        <dbReference type="ARBA" id="ARBA00023277"/>
    </source>
</evidence>
<dbReference type="GO" id="GO:0004553">
    <property type="term" value="F:hydrolase activity, hydrolyzing O-glycosyl compounds"/>
    <property type="evidence" value="ECO:0007669"/>
    <property type="project" value="InterPro"/>
</dbReference>
<dbReference type="OrthoDB" id="5211809at2759"/>
<keyword evidence="9" id="KW-1185">Reference proteome</keyword>
<dbReference type="PANTHER" id="PTHR43772">
    <property type="entry name" value="ENDO-1,4-BETA-XYLANASE"/>
    <property type="match status" value="1"/>
</dbReference>
<dbReference type="AlphaFoldDB" id="A0A9W8YPQ7"/>
<gene>
    <name evidence="8" type="ORF">N0V93_007030</name>
</gene>
<feature type="chain" id="PRO_5040858070" evidence="7">
    <location>
        <begin position="33"/>
        <end position="337"/>
    </location>
</feature>
<dbReference type="Pfam" id="PF04616">
    <property type="entry name" value="Glyco_hydro_43"/>
    <property type="match status" value="1"/>
</dbReference>
<dbReference type="InterPro" id="IPR052176">
    <property type="entry name" value="Glycosyl_Hydrlase_43_Enz"/>
</dbReference>
<dbReference type="GO" id="GO:0005975">
    <property type="term" value="P:carbohydrate metabolic process"/>
    <property type="evidence" value="ECO:0007669"/>
    <property type="project" value="InterPro"/>
</dbReference>
<organism evidence="8 9">
    <name type="scientific">Gnomoniopsis smithogilvyi</name>
    <dbReference type="NCBI Taxonomy" id="1191159"/>
    <lineage>
        <taxon>Eukaryota</taxon>
        <taxon>Fungi</taxon>
        <taxon>Dikarya</taxon>
        <taxon>Ascomycota</taxon>
        <taxon>Pezizomycotina</taxon>
        <taxon>Sordariomycetes</taxon>
        <taxon>Sordariomycetidae</taxon>
        <taxon>Diaporthales</taxon>
        <taxon>Gnomoniaceae</taxon>
        <taxon>Gnomoniopsis</taxon>
    </lineage>
</organism>
<dbReference type="Proteomes" id="UP001140453">
    <property type="component" value="Unassembled WGS sequence"/>
</dbReference>
<proteinExistence type="inferred from homology"/>
<dbReference type="InterPro" id="IPR023296">
    <property type="entry name" value="Glyco_hydro_beta-prop_sf"/>
</dbReference>
<evidence type="ECO:0000256" key="4">
    <source>
        <dbReference type="ARBA" id="ARBA00023295"/>
    </source>
</evidence>
<evidence type="ECO:0000256" key="7">
    <source>
        <dbReference type="SAM" id="SignalP"/>
    </source>
</evidence>
<feature type="site" description="Important for catalytic activity, responsible for pKa modulation of the active site Glu and correct orientation of both the proton donor and substrate" evidence="5">
    <location>
        <position position="177"/>
    </location>
</feature>
<evidence type="ECO:0000313" key="9">
    <source>
        <dbReference type="Proteomes" id="UP001140453"/>
    </source>
</evidence>
<keyword evidence="2 6" id="KW-0378">Hydrolase</keyword>
<dbReference type="CDD" id="cd18827">
    <property type="entry name" value="GH43_XlnD-like"/>
    <property type="match status" value="1"/>
</dbReference>
<reference evidence="8" key="1">
    <citation type="submission" date="2022-10" db="EMBL/GenBank/DDBJ databases">
        <title>Tapping the CABI collections for fungal endophytes: first genome assemblies for Collariella, Neodidymelliopsis, Ascochyta clinopodiicola, Didymella pomorum, Didymosphaeria variabile, Neocosmospora piperis and Neocucurbitaria cava.</title>
        <authorList>
            <person name="Hill R."/>
        </authorList>
    </citation>
    <scope>NUCLEOTIDE SEQUENCE</scope>
    <source>
        <strain evidence="8">IMI 355082</strain>
    </source>
</reference>
<evidence type="ECO:0000256" key="2">
    <source>
        <dbReference type="ARBA" id="ARBA00022801"/>
    </source>
</evidence>
<keyword evidence="3" id="KW-0119">Carbohydrate metabolism</keyword>
<dbReference type="Gene3D" id="2.115.10.20">
    <property type="entry name" value="Glycosyl hydrolase domain, family 43"/>
    <property type="match status" value="1"/>
</dbReference>
<evidence type="ECO:0000256" key="6">
    <source>
        <dbReference type="RuleBase" id="RU361187"/>
    </source>
</evidence>
<dbReference type="SUPFAM" id="SSF75005">
    <property type="entry name" value="Arabinanase/levansucrase/invertase"/>
    <property type="match status" value="1"/>
</dbReference>